<sequence length="482" mass="55766">MSADWAKFCPNLNTPQYRETLSDEKKTELDERATKLAKRASCNKVYALSEFCWEVSAWNDVFGLLYNDERFLMDKRPYEFLETDAAGKKTVKKRIPDATIGLKSYDNFFLERGYVCTATDCKIDHETDQPDKRLSEDDLRAMMHDPECGLIVDGVWGKTDLLFPFAVYEAKKRAKSYEQAEGQIYHACKTYLAMLDDLARNPNNVAEYQTEESSKYQIFAFTSCGPYWQVFVAWNMLDSCMVETIWEGNVTEFSRAFDLICIVDQIHEYAVNHHRSFVMNHLEAWHARHQKEIEPLKRIFLGLDKIGIDPPDRSSNSPDSDEDLDMDGSDSNSDVIKCLHDIDELARLFDAKSKLPQWLLLKERSKYARQQMANETRRRNRGQLETNSSKSPETRRPRGRPPKTRVAENEARSDGAGQLKTDRRPRGRPPKIRPVNEAANDCTEQLQRTKRPRGRPPKVRIIIEDAPKRRRGRPPKIANKTT</sequence>
<reference evidence="1" key="1">
    <citation type="submission" date="2022-08" db="EMBL/GenBank/DDBJ databases">
        <title>Genome Sequence of Lecanicillium fungicola.</title>
        <authorList>
            <person name="Buettner E."/>
        </authorList>
    </citation>
    <scope>NUCLEOTIDE SEQUENCE</scope>
    <source>
        <strain evidence="1">Babe33</strain>
    </source>
</reference>
<proteinExistence type="predicted"/>
<keyword evidence="2" id="KW-1185">Reference proteome</keyword>
<organism evidence="1 2">
    <name type="scientific">Zarea fungicola</name>
    <dbReference type="NCBI Taxonomy" id="93591"/>
    <lineage>
        <taxon>Eukaryota</taxon>
        <taxon>Fungi</taxon>
        <taxon>Dikarya</taxon>
        <taxon>Ascomycota</taxon>
        <taxon>Pezizomycotina</taxon>
        <taxon>Sordariomycetes</taxon>
        <taxon>Hypocreomycetidae</taxon>
        <taxon>Hypocreales</taxon>
        <taxon>Cordycipitaceae</taxon>
        <taxon>Zarea</taxon>
    </lineage>
</organism>
<evidence type="ECO:0000313" key="2">
    <source>
        <dbReference type="Proteomes" id="UP001143910"/>
    </source>
</evidence>
<dbReference type="Proteomes" id="UP001143910">
    <property type="component" value="Unassembled WGS sequence"/>
</dbReference>
<protein>
    <submittedName>
        <fullName evidence="1">Uncharacterized protein</fullName>
    </submittedName>
</protein>
<name>A0ACC1MY29_9HYPO</name>
<gene>
    <name evidence="1" type="ORF">NQ176_g7584</name>
</gene>
<accession>A0ACC1MY29</accession>
<comment type="caution">
    <text evidence="1">The sequence shown here is derived from an EMBL/GenBank/DDBJ whole genome shotgun (WGS) entry which is preliminary data.</text>
</comment>
<evidence type="ECO:0000313" key="1">
    <source>
        <dbReference type="EMBL" id="KAJ2971653.1"/>
    </source>
</evidence>
<dbReference type="EMBL" id="JANJQO010001300">
    <property type="protein sequence ID" value="KAJ2971653.1"/>
    <property type="molecule type" value="Genomic_DNA"/>
</dbReference>